<dbReference type="InterPro" id="IPR029062">
    <property type="entry name" value="Class_I_gatase-like"/>
</dbReference>
<evidence type="ECO:0000259" key="6">
    <source>
        <dbReference type="Pfam" id="PF02016"/>
    </source>
</evidence>
<dbReference type="PANTHER" id="PTHR30237">
    <property type="entry name" value="MURAMOYLTETRAPEPTIDE CARBOXYPEPTIDASE"/>
    <property type="match status" value="1"/>
</dbReference>
<keyword evidence="4" id="KW-0378">Hydrolase</keyword>
<organism evidence="8 9">
    <name type="scientific">Salinicola endophyticus</name>
    <dbReference type="NCBI Taxonomy" id="1949083"/>
    <lineage>
        <taxon>Bacteria</taxon>
        <taxon>Pseudomonadati</taxon>
        <taxon>Pseudomonadota</taxon>
        <taxon>Gammaproteobacteria</taxon>
        <taxon>Oceanospirillales</taxon>
        <taxon>Halomonadaceae</taxon>
        <taxon>Salinicola</taxon>
    </lineage>
</organism>
<keyword evidence="2" id="KW-0121">Carboxypeptidase</keyword>
<dbReference type="InterPro" id="IPR027478">
    <property type="entry name" value="LdcA_N"/>
</dbReference>
<evidence type="ECO:0000313" key="8">
    <source>
        <dbReference type="EMBL" id="WFF43231.1"/>
    </source>
</evidence>
<accession>A0ABY8FKA4</accession>
<dbReference type="InterPro" id="IPR040449">
    <property type="entry name" value="Peptidase_S66_N"/>
</dbReference>
<dbReference type="Pfam" id="PF02016">
    <property type="entry name" value="Peptidase_S66"/>
    <property type="match status" value="1"/>
</dbReference>
<dbReference type="Proteomes" id="UP001321526">
    <property type="component" value="Chromosome"/>
</dbReference>
<sequence length="294" mass="31391">MSLTLSLVAPASFTAPDLLNQAAEALAELDIGVRFPPRLQVRCRYLAGDVAHRLALLQAAYADPDTDAVWAVRGGYGCAHLATEIDWSRLPPKPLIGYSDLSVLLSQCQRHGLPAIHGPVMKEGLKLVAEDPTVCAASRRDLEALKGLLRGAVPASVALTAITARPEHRSSGPLVGGNLAVLASLAGTPLAFRAPPGAIVILEDVGEPYYRLERDLWQLAYSGALDAASAVCLGTFEGCEPYADLRLETLFETWLTPRGIPLFSGLPIGHGRDNLPWRYGATASIIDSRLHFSA</sequence>
<evidence type="ECO:0000256" key="3">
    <source>
        <dbReference type="ARBA" id="ARBA00022670"/>
    </source>
</evidence>
<dbReference type="InterPro" id="IPR027461">
    <property type="entry name" value="Carboxypeptidase_A_C_sf"/>
</dbReference>
<protein>
    <submittedName>
        <fullName evidence="8">LD-carboxypeptidase</fullName>
    </submittedName>
</protein>
<evidence type="ECO:0000256" key="1">
    <source>
        <dbReference type="ARBA" id="ARBA00010233"/>
    </source>
</evidence>
<dbReference type="SUPFAM" id="SSF52317">
    <property type="entry name" value="Class I glutamine amidotransferase-like"/>
    <property type="match status" value="1"/>
</dbReference>
<keyword evidence="5" id="KW-0720">Serine protease</keyword>
<gene>
    <name evidence="8" type="ORF">EVC62_18015</name>
</gene>
<dbReference type="InterPro" id="IPR040921">
    <property type="entry name" value="Peptidase_S66C"/>
</dbReference>
<dbReference type="Gene3D" id="3.50.30.60">
    <property type="entry name" value="LD-carboxypeptidase A C-terminal domain-like"/>
    <property type="match status" value="1"/>
</dbReference>
<name>A0ABY8FKA4_9GAMM</name>
<evidence type="ECO:0000313" key="9">
    <source>
        <dbReference type="Proteomes" id="UP001321526"/>
    </source>
</evidence>
<comment type="similarity">
    <text evidence="1">Belongs to the peptidase S66 family.</text>
</comment>
<dbReference type="PIRSF" id="PIRSF028757">
    <property type="entry name" value="LD-carboxypeptidase"/>
    <property type="match status" value="1"/>
</dbReference>
<evidence type="ECO:0000256" key="5">
    <source>
        <dbReference type="ARBA" id="ARBA00022825"/>
    </source>
</evidence>
<dbReference type="CDD" id="cd07025">
    <property type="entry name" value="Peptidase_S66"/>
    <property type="match status" value="1"/>
</dbReference>
<dbReference type="SUPFAM" id="SSF141986">
    <property type="entry name" value="LD-carboxypeptidase A C-terminal domain-like"/>
    <property type="match status" value="1"/>
</dbReference>
<dbReference type="Pfam" id="PF17676">
    <property type="entry name" value="Peptidase_S66C"/>
    <property type="match status" value="1"/>
</dbReference>
<dbReference type="RefSeq" id="WP_282235383.1">
    <property type="nucleotide sequence ID" value="NZ_CP035631.1"/>
</dbReference>
<dbReference type="EMBL" id="CP035631">
    <property type="protein sequence ID" value="WFF43231.1"/>
    <property type="molecule type" value="Genomic_DNA"/>
</dbReference>
<dbReference type="InterPro" id="IPR003507">
    <property type="entry name" value="S66_fam"/>
</dbReference>
<dbReference type="PANTHER" id="PTHR30237:SF2">
    <property type="entry name" value="MUREIN TETRAPEPTIDE CARBOXYPEPTIDASE"/>
    <property type="match status" value="1"/>
</dbReference>
<dbReference type="Gene3D" id="3.40.50.10740">
    <property type="entry name" value="Class I glutamine amidotransferase-like"/>
    <property type="match status" value="1"/>
</dbReference>
<evidence type="ECO:0000256" key="2">
    <source>
        <dbReference type="ARBA" id="ARBA00022645"/>
    </source>
</evidence>
<keyword evidence="9" id="KW-1185">Reference proteome</keyword>
<reference evidence="8 9" key="1">
    <citation type="submission" date="2019-01" db="EMBL/GenBank/DDBJ databases">
        <title>Genome sequence of Salinicola endophyticus REST5.</title>
        <authorList>
            <person name="Nascimento F.X."/>
        </authorList>
    </citation>
    <scope>NUCLEOTIDE SEQUENCE [LARGE SCALE GENOMIC DNA]</scope>
    <source>
        <strain evidence="8 9">REST5</strain>
    </source>
</reference>
<proteinExistence type="inferred from homology"/>
<feature type="domain" description="LD-carboxypeptidase N-terminal" evidence="6">
    <location>
        <begin position="7"/>
        <end position="118"/>
    </location>
</feature>
<keyword evidence="3" id="KW-0645">Protease</keyword>
<feature type="domain" description="LD-carboxypeptidase C-terminal" evidence="7">
    <location>
        <begin position="171"/>
        <end position="285"/>
    </location>
</feature>
<evidence type="ECO:0000256" key="4">
    <source>
        <dbReference type="ARBA" id="ARBA00022801"/>
    </source>
</evidence>
<evidence type="ECO:0000259" key="7">
    <source>
        <dbReference type="Pfam" id="PF17676"/>
    </source>
</evidence>